<dbReference type="RefSeq" id="WP_077538159.1">
    <property type="nucleotide sequence ID" value="NZ_CP019628.1"/>
</dbReference>
<evidence type="ECO:0000313" key="3">
    <source>
        <dbReference type="EMBL" id="AQQ01524.1"/>
    </source>
</evidence>
<proteinExistence type="predicted"/>
<dbReference type="InterPro" id="IPR005532">
    <property type="entry name" value="SUMF_dom"/>
</dbReference>
<dbReference type="SUPFAM" id="SSF56436">
    <property type="entry name" value="C-type lectin-like"/>
    <property type="match status" value="1"/>
</dbReference>
<dbReference type="Proteomes" id="UP000188243">
    <property type="component" value="Chromosome"/>
</dbReference>
<dbReference type="Pfam" id="PF03781">
    <property type="entry name" value="FGE-sulfatase"/>
    <property type="match status" value="1"/>
</dbReference>
<dbReference type="InterPro" id="IPR042095">
    <property type="entry name" value="SUMF_sf"/>
</dbReference>
<name>A0A1Q2H2C6_9GAMM</name>
<protein>
    <recommendedName>
        <fullName evidence="2">Sulfatase-modifying factor enzyme-like domain-containing protein</fullName>
    </recommendedName>
</protein>
<evidence type="ECO:0000313" key="4">
    <source>
        <dbReference type="Proteomes" id="UP000188243"/>
    </source>
</evidence>
<feature type="domain" description="Sulfatase-modifying factor enzyme-like" evidence="2">
    <location>
        <begin position="52"/>
        <end position="282"/>
    </location>
</feature>
<feature type="transmembrane region" description="Helical" evidence="1">
    <location>
        <begin position="7"/>
        <end position="28"/>
    </location>
</feature>
<keyword evidence="1" id="KW-0472">Membrane</keyword>
<gene>
    <name evidence="3" type="ORF">B0W48_18125</name>
</gene>
<dbReference type="GO" id="GO:0120147">
    <property type="term" value="F:formylglycine-generating oxidase activity"/>
    <property type="evidence" value="ECO:0007669"/>
    <property type="project" value="TreeGrafter"/>
</dbReference>
<keyword evidence="1" id="KW-1133">Transmembrane helix</keyword>
<dbReference type="PANTHER" id="PTHR23150:SF35">
    <property type="entry name" value="BLL6746 PROTEIN"/>
    <property type="match status" value="1"/>
</dbReference>
<dbReference type="EMBL" id="CP019628">
    <property type="protein sequence ID" value="AQQ01524.1"/>
    <property type="molecule type" value="Genomic_DNA"/>
</dbReference>
<evidence type="ECO:0000259" key="2">
    <source>
        <dbReference type="Pfam" id="PF03781"/>
    </source>
</evidence>
<dbReference type="AlphaFoldDB" id="A0A1Q2H2C6"/>
<keyword evidence="1" id="KW-0812">Transmembrane</keyword>
<dbReference type="Gene3D" id="3.90.1580.10">
    <property type="entry name" value="paralog of FGE (formylglycine-generating enzyme)"/>
    <property type="match status" value="1"/>
</dbReference>
<accession>A0A1Q2H2C6</accession>
<dbReference type="STRING" id="247523.B0W48_18125"/>
<dbReference type="KEGG" id="paln:B0W48_18125"/>
<dbReference type="PANTHER" id="PTHR23150">
    <property type="entry name" value="SULFATASE MODIFYING FACTOR 1, 2"/>
    <property type="match status" value="1"/>
</dbReference>
<dbReference type="InterPro" id="IPR051043">
    <property type="entry name" value="Sulfatase_Mod_Factor_Kinase"/>
</dbReference>
<sequence length="291" mass="32857">MLPRLKIKYFIVIVVLIGFCIGFFNISWPSFKLSNHKISYIQDKLKSGELSPKMVVIPPGTGTIGGENFRSFQDEAPIFKATIKESYALSETEITFAQYDQFCKTGIRSCPSDESWGRGKQPVVNISWFDAVAYTKWLSTETSNIYRLPSEVEWEYAARAGTNSKFWWGNEYRQGIDHCDRDLGGCPKGSDLGHPWQVGILKPNPFGLYDVTSNVSEWVEDCYVDNHNNVAGTTAANDSGACTQIIAKGASWLMPQPHVHHSQRMSIPKNVRGYEIGFRVLREINKNELKD</sequence>
<organism evidence="3 4">
    <name type="scientific">Pseudoalteromonas aliena</name>
    <dbReference type="NCBI Taxonomy" id="247523"/>
    <lineage>
        <taxon>Bacteria</taxon>
        <taxon>Pseudomonadati</taxon>
        <taxon>Pseudomonadota</taxon>
        <taxon>Gammaproteobacteria</taxon>
        <taxon>Alteromonadales</taxon>
        <taxon>Pseudoalteromonadaceae</taxon>
        <taxon>Pseudoalteromonas</taxon>
    </lineage>
</organism>
<reference evidence="3 4" key="1">
    <citation type="submission" date="2017-02" db="EMBL/GenBank/DDBJ databases">
        <title>Complete genome sequence of the cold-active Pseudoalteromonas aliena strain EH1 isolated from Arctic seawater.</title>
        <authorList>
            <person name="Kim E."/>
            <person name="Heo E."/>
            <person name="Kim H."/>
            <person name="Kim D."/>
        </authorList>
    </citation>
    <scope>NUCLEOTIDE SEQUENCE [LARGE SCALE GENOMIC DNA]</scope>
    <source>
        <strain evidence="3 4">EH1</strain>
    </source>
</reference>
<evidence type="ECO:0000256" key="1">
    <source>
        <dbReference type="SAM" id="Phobius"/>
    </source>
</evidence>
<dbReference type="InterPro" id="IPR016187">
    <property type="entry name" value="CTDL_fold"/>
</dbReference>